<keyword evidence="2" id="KW-1185">Reference proteome</keyword>
<name>A0AAP5MDS0_9CYAN</name>
<proteinExistence type="predicted"/>
<comment type="caution">
    <text evidence="1">The sequence shown here is derived from an EMBL/GenBank/DDBJ whole genome shotgun (WGS) entry which is preliminary data.</text>
</comment>
<protein>
    <submittedName>
        <fullName evidence="1">Uncharacterized protein</fullName>
    </submittedName>
</protein>
<reference evidence="2" key="1">
    <citation type="journal article" date="2021" name="Science">
        <title>Hunting the eagle killer: A cyanobacterial neurotoxin causes vacuolar myelinopathy.</title>
        <authorList>
            <person name="Breinlinger S."/>
            <person name="Phillips T.J."/>
            <person name="Haram B.N."/>
            <person name="Mares J."/>
            <person name="Martinez Yerena J.A."/>
            <person name="Hrouzek P."/>
            <person name="Sobotka R."/>
            <person name="Henderson W.M."/>
            <person name="Schmieder P."/>
            <person name="Williams S.M."/>
            <person name="Lauderdale J.D."/>
            <person name="Wilde H.D."/>
            <person name="Gerrin W."/>
            <person name="Kust A."/>
            <person name="Washington J.W."/>
            <person name="Wagner C."/>
            <person name="Geier B."/>
            <person name="Liebeke M."/>
            <person name="Enke H."/>
            <person name="Niedermeyer T.H.J."/>
            <person name="Wilde S.B."/>
        </authorList>
    </citation>
    <scope>NUCLEOTIDE SEQUENCE [LARGE SCALE GENOMIC DNA]</scope>
    <source>
        <strain evidence="2">Thurmond2011</strain>
    </source>
</reference>
<organism evidence="1 2">
    <name type="scientific">Aetokthonos hydrillicola Thurmond2011</name>
    <dbReference type="NCBI Taxonomy" id="2712845"/>
    <lineage>
        <taxon>Bacteria</taxon>
        <taxon>Bacillati</taxon>
        <taxon>Cyanobacteriota</taxon>
        <taxon>Cyanophyceae</taxon>
        <taxon>Nostocales</taxon>
        <taxon>Hapalosiphonaceae</taxon>
        <taxon>Aetokthonos</taxon>
    </lineage>
</organism>
<evidence type="ECO:0000313" key="2">
    <source>
        <dbReference type="Proteomes" id="UP000667802"/>
    </source>
</evidence>
<accession>A0AAP5MDS0</accession>
<evidence type="ECO:0000313" key="1">
    <source>
        <dbReference type="EMBL" id="MDR9900932.1"/>
    </source>
</evidence>
<gene>
    <name evidence="1" type="ORF">G7B40_041450</name>
</gene>
<dbReference type="EMBL" id="JAALHA020000044">
    <property type="protein sequence ID" value="MDR9900932.1"/>
    <property type="molecule type" value="Genomic_DNA"/>
</dbReference>
<dbReference type="RefSeq" id="WP_208338521.1">
    <property type="nucleotide sequence ID" value="NZ_CAWQFN010000089.1"/>
</dbReference>
<sequence length="71" mass="8263">MYAKNRTARKGRPRTALNFEVPVEIAKKIDHAVWALQITKRQMAEEAMQLWLKENEEKVNKIQPFPNDAVA</sequence>
<dbReference type="Proteomes" id="UP000667802">
    <property type="component" value="Unassembled WGS sequence"/>
</dbReference>
<dbReference type="AlphaFoldDB" id="A0AAP5MDS0"/>